<reference evidence="3" key="2">
    <citation type="submission" date="2023-05" db="EMBL/GenBank/DDBJ databases">
        <authorList>
            <consortium name="Lawrence Berkeley National Laboratory"/>
            <person name="Steindorff A."/>
            <person name="Hensen N."/>
            <person name="Bonometti L."/>
            <person name="Westerberg I."/>
            <person name="Brannstrom I.O."/>
            <person name="Guillou S."/>
            <person name="Cros-Aarteil S."/>
            <person name="Calhoun S."/>
            <person name="Haridas S."/>
            <person name="Kuo A."/>
            <person name="Mondo S."/>
            <person name="Pangilinan J."/>
            <person name="Riley R."/>
            <person name="Labutti K."/>
            <person name="Andreopoulos B."/>
            <person name="Lipzen A."/>
            <person name="Chen C."/>
            <person name="Yanf M."/>
            <person name="Daum C."/>
            <person name="Ng V."/>
            <person name="Clum A."/>
            <person name="Ohm R."/>
            <person name="Martin F."/>
            <person name="Silar P."/>
            <person name="Natvig D."/>
            <person name="Lalanne C."/>
            <person name="Gautier V."/>
            <person name="Ament-Velasquez S.L."/>
            <person name="Kruys A."/>
            <person name="Hutchinson M.I."/>
            <person name="Powell A.J."/>
            <person name="Barry K."/>
            <person name="Miller A.N."/>
            <person name="Grigoriev I.V."/>
            <person name="Debuchy R."/>
            <person name="Gladieux P."/>
            <person name="Thoren M.H."/>
            <person name="Johannesson H."/>
        </authorList>
    </citation>
    <scope>NUCLEOTIDE SEQUENCE</scope>
    <source>
        <strain evidence="3">CBS 359.72</strain>
    </source>
</reference>
<feature type="region of interest" description="Disordered" evidence="1">
    <location>
        <begin position="50"/>
        <end position="77"/>
    </location>
</feature>
<protein>
    <submittedName>
        <fullName evidence="3">Uncharacterized protein</fullName>
    </submittedName>
</protein>
<keyword evidence="4" id="KW-1185">Reference proteome</keyword>
<evidence type="ECO:0000313" key="4">
    <source>
        <dbReference type="Proteomes" id="UP001303647"/>
    </source>
</evidence>
<dbReference type="EMBL" id="MU857649">
    <property type="protein sequence ID" value="KAK4247676.1"/>
    <property type="molecule type" value="Genomic_DNA"/>
</dbReference>
<keyword evidence="2" id="KW-0812">Transmembrane</keyword>
<evidence type="ECO:0000256" key="2">
    <source>
        <dbReference type="SAM" id="Phobius"/>
    </source>
</evidence>
<dbReference type="AlphaFoldDB" id="A0AAN7CTN7"/>
<feature type="compositionally biased region" description="Basic residues" evidence="1">
    <location>
        <begin position="54"/>
        <end position="68"/>
    </location>
</feature>
<sequence length="220" mass="25443">MSTATDLDDAPRANLFARYLDTLLMILIFLLLVQLYLMGYLRDSNITNRESMSTRRRHRQQRAFHQHNRRQESPSVVSFSLRTRKETAAFENWRYIPFEYLPKNIPNDAVIAAAIAVAARAYVDRRLRQHDGTTLALLRSEHLWERYHQHYRHGLVDRPGNERATEAAVVSSFASSSTTDGRYWFYDRFHDAVVAEVQARLVCSLTALDCPDGEGDLLLN</sequence>
<comment type="caution">
    <text evidence="3">The sequence shown here is derived from an EMBL/GenBank/DDBJ whole genome shotgun (WGS) entry which is preliminary data.</text>
</comment>
<feature type="transmembrane region" description="Helical" evidence="2">
    <location>
        <begin position="22"/>
        <end position="41"/>
    </location>
</feature>
<accession>A0AAN7CTN7</accession>
<evidence type="ECO:0000313" key="3">
    <source>
        <dbReference type="EMBL" id="KAK4247676.1"/>
    </source>
</evidence>
<keyword evidence="2" id="KW-1133">Transmembrane helix</keyword>
<gene>
    <name evidence="3" type="ORF">C7999DRAFT_31865</name>
</gene>
<organism evidence="3 4">
    <name type="scientific">Corynascus novoguineensis</name>
    <dbReference type="NCBI Taxonomy" id="1126955"/>
    <lineage>
        <taxon>Eukaryota</taxon>
        <taxon>Fungi</taxon>
        <taxon>Dikarya</taxon>
        <taxon>Ascomycota</taxon>
        <taxon>Pezizomycotina</taxon>
        <taxon>Sordariomycetes</taxon>
        <taxon>Sordariomycetidae</taxon>
        <taxon>Sordariales</taxon>
        <taxon>Chaetomiaceae</taxon>
        <taxon>Corynascus</taxon>
    </lineage>
</organism>
<evidence type="ECO:0000256" key="1">
    <source>
        <dbReference type="SAM" id="MobiDB-lite"/>
    </source>
</evidence>
<keyword evidence="2" id="KW-0472">Membrane</keyword>
<reference evidence="3" key="1">
    <citation type="journal article" date="2023" name="Mol. Phylogenet. Evol.">
        <title>Genome-scale phylogeny and comparative genomics of the fungal order Sordariales.</title>
        <authorList>
            <person name="Hensen N."/>
            <person name="Bonometti L."/>
            <person name="Westerberg I."/>
            <person name="Brannstrom I.O."/>
            <person name="Guillou S."/>
            <person name="Cros-Aarteil S."/>
            <person name="Calhoun S."/>
            <person name="Haridas S."/>
            <person name="Kuo A."/>
            <person name="Mondo S."/>
            <person name="Pangilinan J."/>
            <person name="Riley R."/>
            <person name="LaButti K."/>
            <person name="Andreopoulos B."/>
            <person name="Lipzen A."/>
            <person name="Chen C."/>
            <person name="Yan M."/>
            <person name="Daum C."/>
            <person name="Ng V."/>
            <person name="Clum A."/>
            <person name="Steindorff A."/>
            <person name="Ohm R.A."/>
            <person name="Martin F."/>
            <person name="Silar P."/>
            <person name="Natvig D.O."/>
            <person name="Lalanne C."/>
            <person name="Gautier V."/>
            <person name="Ament-Velasquez S.L."/>
            <person name="Kruys A."/>
            <person name="Hutchinson M.I."/>
            <person name="Powell A.J."/>
            <person name="Barry K."/>
            <person name="Miller A.N."/>
            <person name="Grigoriev I.V."/>
            <person name="Debuchy R."/>
            <person name="Gladieux P."/>
            <person name="Hiltunen Thoren M."/>
            <person name="Johannesson H."/>
        </authorList>
    </citation>
    <scope>NUCLEOTIDE SEQUENCE</scope>
    <source>
        <strain evidence="3">CBS 359.72</strain>
    </source>
</reference>
<dbReference type="Proteomes" id="UP001303647">
    <property type="component" value="Unassembled WGS sequence"/>
</dbReference>
<name>A0AAN7CTN7_9PEZI</name>
<proteinExistence type="predicted"/>